<dbReference type="SUPFAM" id="SSF53756">
    <property type="entry name" value="UDP-Glycosyltransferase/glycogen phosphorylase"/>
    <property type="match status" value="1"/>
</dbReference>
<organism evidence="4 5">
    <name type="scientific">Actinoplanes couchii</name>
    <dbReference type="NCBI Taxonomy" id="403638"/>
    <lineage>
        <taxon>Bacteria</taxon>
        <taxon>Bacillati</taxon>
        <taxon>Actinomycetota</taxon>
        <taxon>Actinomycetes</taxon>
        <taxon>Micromonosporales</taxon>
        <taxon>Micromonosporaceae</taxon>
        <taxon>Actinoplanes</taxon>
    </lineage>
</organism>
<name>A0ABQ3XQX8_9ACTN</name>
<dbReference type="RefSeq" id="WP_203808316.1">
    <property type="nucleotide sequence ID" value="NZ_BAAAQE010000049.1"/>
</dbReference>
<sequence>MRILIGTDIRATGLQDGWSAESRLARALAGTHDVHVARPAAARRAPTVPTLPGTVEHTVWSMPLAGHRHRRISVPIGLHRRAGDLLDRIRPDVVHVLGQLPLCRALITAARDRGIAVVATSHITPEALIAGLPVGEGGRAVAHEWLWRRAARSLARADAVTAPTPYVAALVTLAGIRPVHVVSTGVDLTRFRPGIATAAFRARHGITAGPIIGFVGRLDPDKGLDVLIRALPTVRAQVDARLLLVGDGDSRARLQALAGRLGVAEHVVFTGLLPDDELPAAYATMTVFATAGTNHLRAGALLEAMASGRAVVGAHAAAVPGLVRAGLTGLLFPPDDADALAARLVELLADPVRAAALGLHARALAEQHDQHLTVAGFEQIYRSVDSRPMRGAHR</sequence>
<keyword evidence="1" id="KW-0328">Glycosyltransferase</keyword>
<evidence type="ECO:0000256" key="2">
    <source>
        <dbReference type="ARBA" id="ARBA00022679"/>
    </source>
</evidence>
<gene>
    <name evidence="4" type="ORF">Aco03nite_092930</name>
</gene>
<accession>A0ABQ3XQX8</accession>
<evidence type="ECO:0000259" key="3">
    <source>
        <dbReference type="Pfam" id="PF13439"/>
    </source>
</evidence>
<protein>
    <recommendedName>
        <fullName evidence="3">Glycosyltransferase subfamily 4-like N-terminal domain-containing protein</fullName>
    </recommendedName>
</protein>
<dbReference type="InterPro" id="IPR050194">
    <property type="entry name" value="Glycosyltransferase_grp1"/>
</dbReference>
<comment type="caution">
    <text evidence="4">The sequence shown here is derived from an EMBL/GenBank/DDBJ whole genome shotgun (WGS) entry which is preliminary data.</text>
</comment>
<dbReference type="Pfam" id="PF13439">
    <property type="entry name" value="Glyco_transf_4"/>
    <property type="match status" value="1"/>
</dbReference>
<dbReference type="Pfam" id="PF13692">
    <property type="entry name" value="Glyco_trans_1_4"/>
    <property type="match status" value="1"/>
</dbReference>
<feature type="domain" description="Glycosyltransferase subfamily 4-like N-terminal" evidence="3">
    <location>
        <begin position="23"/>
        <end position="190"/>
    </location>
</feature>
<proteinExistence type="predicted"/>
<dbReference type="PANTHER" id="PTHR45947">
    <property type="entry name" value="SULFOQUINOVOSYL TRANSFERASE SQD2"/>
    <property type="match status" value="1"/>
</dbReference>
<dbReference type="Gene3D" id="3.40.50.2000">
    <property type="entry name" value="Glycogen Phosphorylase B"/>
    <property type="match status" value="2"/>
</dbReference>
<evidence type="ECO:0000313" key="4">
    <source>
        <dbReference type="EMBL" id="GID60889.1"/>
    </source>
</evidence>
<dbReference type="EMBL" id="BOMG01000115">
    <property type="protein sequence ID" value="GID60889.1"/>
    <property type="molecule type" value="Genomic_DNA"/>
</dbReference>
<evidence type="ECO:0000313" key="5">
    <source>
        <dbReference type="Proteomes" id="UP000612282"/>
    </source>
</evidence>
<keyword evidence="5" id="KW-1185">Reference proteome</keyword>
<evidence type="ECO:0000256" key="1">
    <source>
        <dbReference type="ARBA" id="ARBA00022676"/>
    </source>
</evidence>
<reference evidence="4 5" key="1">
    <citation type="submission" date="2021-01" db="EMBL/GenBank/DDBJ databases">
        <title>Whole genome shotgun sequence of Actinoplanes couchii NBRC 106145.</title>
        <authorList>
            <person name="Komaki H."/>
            <person name="Tamura T."/>
        </authorList>
    </citation>
    <scope>NUCLEOTIDE SEQUENCE [LARGE SCALE GENOMIC DNA]</scope>
    <source>
        <strain evidence="4 5">NBRC 106145</strain>
    </source>
</reference>
<keyword evidence="2" id="KW-0808">Transferase</keyword>
<dbReference type="InterPro" id="IPR028098">
    <property type="entry name" value="Glyco_trans_4-like_N"/>
</dbReference>
<dbReference type="Proteomes" id="UP000612282">
    <property type="component" value="Unassembled WGS sequence"/>
</dbReference>
<dbReference type="PANTHER" id="PTHR45947:SF3">
    <property type="entry name" value="SULFOQUINOVOSYL TRANSFERASE SQD2"/>
    <property type="match status" value="1"/>
</dbReference>